<dbReference type="EMBL" id="JARBJD010000026">
    <property type="protein sequence ID" value="KAK2959866.1"/>
    <property type="molecule type" value="Genomic_DNA"/>
</dbReference>
<proteinExistence type="predicted"/>
<feature type="binding site" evidence="6">
    <location>
        <position position="49"/>
    </location>
    <ligand>
        <name>ATP</name>
        <dbReference type="ChEBI" id="CHEBI:30616"/>
    </ligand>
</feature>
<evidence type="ECO:0000256" key="2">
    <source>
        <dbReference type="ARBA" id="ARBA00022679"/>
    </source>
</evidence>
<evidence type="ECO:0000313" key="8">
    <source>
        <dbReference type="EMBL" id="KAK2959866.1"/>
    </source>
</evidence>
<keyword evidence="2" id="KW-0808">Transferase</keyword>
<dbReference type="Pfam" id="PF00069">
    <property type="entry name" value="Pkinase"/>
    <property type="match status" value="1"/>
</dbReference>
<accession>A0ABQ9Y7Z8</accession>
<dbReference type="PROSITE" id="PS50011">
    <property type="entry name" value="PROTEIN_KINASE_DOM"/>
    <property type="match status" value="1"/>
</dbReference>
<comment type="caution">
    <text evidence="8">The sequence shown here is derived from an EMBL/GenBank/DDBJ whole genome shotgun (WGS) entry which is preliminary data.</text>
</comment>
<gene>
    <name evidence="8" type="ORF">BLNAU_5063</name>
</gene>
<keyword evidence="9" id="KW-1185">Reference proteome</keyword>
<evidence type="ECO:0000259" key="7">
    <source>
        <dbReference type="PROSITE" id="PS50011"/>
    </source>
</evidence>
<name>A0ABQ9Y7Z8_9EUKA</name>
<organism evidence="8 9">
    <name type="scientific">Blattamonas nauphoetae</name>
    <dbReference type="NCBI Taxonomy" id="2049346"/>
    <lineage>
        <taxon>Eukaryota</taxon>
        <taxon>Metamonada</taxon>
        <taxon>Preaxostyla</taxon>
        <taxon>Oxymonadida</taxon>
        <taxon>Blattamonas</taxon>
    </lineage>
</organism>
<evidence type="ECO:0000256" key="4">
    <source>
        <dbReference type="ARBA" id="ARBA00022777"/>
    </source>
</evidence>
<feature type="domain" description="Protein kinase" evidence="7">
    <location>
        <begin position="1"/>
        <end position="182"/>
    </location>
</feature>
<dbReference type="InterPro" id="IPR000719">
    <property type="entry name" value="Prot_kinase_dom"/>
</dbReference>
<evidence type="ECO:0000256" key="5">
    <source>
        <dbReference type="ARBA" id="ARBA00022840"/>
    </source>
</evidence>
<dbReference type="InterPro" id="IPR017441">
    <property type="entry name" value="Protein_kinase_ATP_BS"/>
</dbReference>
<evidence type="ECO:0000256" key="3">
    <source>
        <dbReference type="ARBA" id="ARBA00022741"/>
    </source>
</evidence>
<dbReference type="SUPFAM" id="SSF56112">
    <property type="entry name" value="Protein kinase-like (PK-like)"/>
    <property type="match status" value="1"/>
</dbReference>
<dbReference type="Proteomes" id="UP001281761">
    <property type="component" value="Unassembled WGS sequence"/>
</dbReference>
<keyword evidence="5 6" id="KW-0067">ATP-binding</keyword>
<evidence type="ECO:0000313" key="9">
    <source>
        <dbReference type="Proteomes" id="UP001281761"/>
    </source>
</evidence>
<dbReference type="InterPro" id="IPR011009">
    <property type="entry name" value="Kinase-like_dom_sf"/>
</dbReference>
<dbReference type="PROSITE" id="PS00107">
    <property type="entry name" value="PROTEIN_KINASE_ATP"/>
    <property type="match status" value="1"/>
</dbReference>
<keyword evidence="3 6" id="KW-0547">Nucleotide-binding</keyword>
<sequence length="587" mass="63700">MTDVDLLMACGCTAYAALGQGQYGRVYVVVLQGRYLAAKVIDNSTVAIKEYHTTSMIKTCKITNPFILEVHSYFGLLKRIGEEGSIDMTNHSFCGTPVYMSPEAINEQPYNHTMDVWAAGCIFYEMLTGVTMEAGPNFNHPNLTKLFDNYQHLGDLLHRMFAHNPADRIDTLGHQLLNHPYFTADYPQINPNAVQLPWMEFVQLKTGDYNHFHNQTLLQGAIEDDTSHPPIFAPEPLQLLPSRIPITIAQTVIEAIPAISYSTAIRSKEGTCIVDLSPDSVLQPPLEEYRVVTVCVPGYDVSVADQLIPPPPIPKITSTTCNLDGSGRYAVVEVAGVLISSGAYSVHLKHSADLSFEIVFSGTSEGSTSVSAAALPLVGSNAMLEYGSNYEVDSVRSLANPDRRIELSDDLAFSVPVPVGLVSGKVGELDQSHPSITHTVDLETDALGMLKELAVVLYDTGDGREGVGLQYGHDYKVTSMVESLTQTPAFVVDFVLRMPAEPSRIVNVQCSLADDGQNALVVLTGRDVDTGAYNIILDSGVDLFIVFNGSQTAERCSQETRVLVVGADKILAFGSVHHRGFGTGGQP</sequence>
<keyword evidence="1" id="KW-0723">Serine/threonine-protein kinase</keyword>
<dbReference type="Gene3D" id="1.10.510.10">
    <property type="entry name" value="Transferase(Phosphotransferase) domain 1"/>
    <property type="match status" value="1"/>
</dbReference>
<keyword evidence="4" id="KW-0418">Kinase</keyword>
<evidence type="ECO:0000256" key="1">
    <source>
        <dbReference type="ARBA" id="ARBA00022527"/>
    </source>
</evidence>
<evidence type="ECO:0000256" key="6">
    <source>
        <dbReference type="PROSITE-ProRule" id="PRU10141"/>
    </source>
</evidence>
<dbReference type="PANTHER" id="PTHR24345:SF0">
    <property type="entry name" value="CELL CYCLE SERINE_THREONINE-PROTEIN KINASE CDC5_MSD2"/>
    <property type="match status" value="1"/>
</dbReference>
<dbReference type="SMART" id="SM00220">
    <property type="entry name" value="S_TKc"/>
    <property type="match status" value="1"/>
</dbReference>
<protein>
    <recommendedName>
        <fullName evidence="7">Protein kinase domain-containing protein</fullName>
    </recommendedName>
</protein>
<reference evidence="8 9" key="1">
    <citation type="journal article" date="2022" name="bioRxiv">
        <title>Genomics of Preaxostyla Flagellates Illuminates Evolutionary Transitions and the Path Towards Mitochondrial Loss.</title>
        <authorList>
            <person name="Novak L.V.F."/>
            <person name="Treitli S.C."/>
            <person name="Pyrih J."/>
            <person name="Halakuc P."/>
            <person name="Pipaliya S.V."/>
            <person name="Vacek V."/>
            <person name="Brzon O."/>
            <person name="Soukal P."/>
            <person name="Eme L."/>
            <person name="Dacks J.B."/>
            <person name="Karnkowska A."/>
            <person name="Elias M."/>
            <person name="Hampl V."/>
        </authorList>
    </citation>
    <scope>NUCLEOTIDE SEQUENCE [LARGE SCALE GENOMIC DNA]</scope>
    <source>
        <strain evidence="8">NAU3</strain>
        <tissue evidence="8">Gut</tissue>
    </source>
</reference>
<dbReference type="PANTHER" id="PTHR24345">
    <property type="entry name" value="SERINE/THREONINE-PROTEIN KINASE PLK"/>
    <property type="match status" value="1"/>
</dbReference>